<feature type="domain" description="M23ase beta-sheet core" evidence="2">
    <location>
        <begin position="178"/>
        <end position="272"/>
    </location>
</feature>
<name>A0AAJ4RCA1_9BACT</name>
<organism evidence="3 4">
    <name type="scientific">Caminibacter pacificus</name>
    <dbReference type="NCBI Taxonomy" id="1424653"/>
    <lineage>
        <taxon>Bacteria</taxon>
        <taxon>Pseudomonadati</taxon>
        <taxon>Campylobacterota</taxon>
        <taxon>Epsilonproteobacteria</taxon>
        <taxon>Nautiliales</taxon>
        <taxon>Nautiliaceae</taxon>
        <taxon>Caminibacter</taxon>
    </lineage>
</organism>
<dbReference type="Gene3D" id="2.70.70.10">
    <property type="entry name" value="Glucose Permease (Domain IIA)"/>
    <property type="match status" value="1"/>
</dbReference>
<reference evidence="3 4" key="1">
    <citation type="submission" date="2018-11" db="EMBL/GenBank/DDBJ databases">
        <title>Genomic Encyclopedia of Type Strains, Phase IV (KMG-IV): sequencing the most valuable type-strain genomes for metagenomic binning, comparative biology and taxonomic classification.</title>
        <authorList>
            <person name="Goeker M."/>
        </authorList>
    </citation>
    <scope>NUCLEOTIDE SEQUENCE [LARGE SCALE GENOMIC DNA]</scope>
    <source>
        <strain evidence="3 4">DSM 27783</strain>
    </source>
</reference>
<sequence>MNTKNKKDYKILLFLLFIPVFLFAEIFIYNPVVKNGEAVLIFSNQKPEFIKVFNKKYQFFPTITNKKYKFYTLIPVSYYQKSGVYEIKAVFKNEIDTKKLVVKKGNYKKEFLKVAKKHVSPPKSLIKRIKSEYKEAMKIYNTFDKHIYWHDKFVLPIKSSVTSSFGNARMFNGVLRSYHTGIDYKAKKGTPIKAVNDGVVVLAKKRYFAGNSVVVSHGRGVYSCYYHLSKIVVKKAQKVKKGEIVGLSGQTGRVTGPHLHFSMWLDGVIVNPSYLITLLNKI</sequence>
<evidence type="ECO:0000256" key="1">
    <source>
        <dbReference type="SAM" id="Phobius"/>
    </source>
</evidence>
<dbReference type="AlphaFoldDB" id="A0AAJ4RCA1"/>
<dbReference type="EMBL" id="RJVK01000003">
    <property type="protein sequence ID" value="ROR39524.1"/>
    <property type="molecule type" value="Genomic_DNA"/>
</dbReference>
<dbReference type="PANTHER" id="PTHR21666:SF270">
    <property type="entry name" value="MUREIN HYDROLASE ACTIVATOR ENVC"/>
    <property type="match status" value="1"/>
</dbReference>
<gene>
    <name evidence="3" type="ORF">EDC58_1464</name>
</gene>
<comment type="caution">
    <text evidence="3">The sequence shown here is derived from an EMBL/GenBank/DDBJ whole genome shotgun (WGS) entry which is preliminary data.</text>
</comment>
<keyword evidence="1" id="KW-0812">Transmembrane</keyword>
<keyword evidence="1" id="KW-1133">Transmembrane helix</keyword>
<dbReference type="Pfam" id="PF01551">
    <property type="entry name" value="Peptidase_M23"/>
    <property type="match status" value="1"/>
</dbReference>
<proteinExistence type="predicted"/>
<dbReference type="GO" id="GO:0004222">
    <property type="term" value="F:metalloendopeptidase activity"/>
    <property type="evidence" value="ECO:0007669"/>
    <property type="project" value="TreeGrafter"/>
</dbReference>
<dbReference type="SUPFAM" id="SSF51261">
    <property type="entry name" value="Duplicated hybrid motif"/>
    <property type="match status" value="1"/>
</dbReference>
<dbReference type="InterPro" id="IPR050570">
    <property type="entry name" value="Cell_wall_metabolism_enzyme"/>
</dbReference>
<feature type="transmembrane region" description="Helical" evidence="1">
    <location>
        <begin position="12"/>
        <end position="29"/>
    </location>
</feature>
<dbReference type="RefSeq" id="WP_123352854.1">
    <property type="nucleotide sequence ID" value="NZ_RJVK01000003.1"/>
</dbReference>
<protein>
    <submittedName>
        <fullName evidence="3">Peptidase M23-like protein</fullName>
    </submittedName>
</protein>
<accession>A0AAJ4RCA1</accession>
<dbReference type="InterPro" id="IPR016047">
    <property type="entry name" value="M23ase_b-sheet_dom"/>
</dbReference>
<evidence type="ECO:0000259" key="2">
    <source>
        <dbReference type="Pfam" id="PF01551"/>
    </source>
</evidence>
<evidence type="ECO:0000313" key="4">
    <source>
        <dbReference type="Proteomes" id="UP000272781"/>
    </source>
</evidence>
<keyword evidence="1" id="KW-0472">Membrane</keyword>
<evidence type="ECO:0000313" key="3">
    <source>
        <dbReference type="EMBL" id="ROR39524.1"/>
    </source>
</evidence>
<dbReference type="CDD" id="cd12797">
    <property type="entry name" value="M23_peptidase"/>
    <property type="match status" value="1"/>
</dbReference>
<dbReference type="InterPro" id="IPR011055">
    <property type="entry name" value="Dup_hybrid_motif"/>
</dbReference>
<dbReference type="PANTHER" id="PTHR21666">
    <property type="entry name" value="PEPTIDASE-RELATED"/>
    <property type="match status" value="1"/>
</dbReference>
<dbReference type="Proteomes" id="UP000272781">
    <property type="component" value="Unassembled WGS sequence"/>
</dbReference>